<dbReference type="SUPFAM" id="SSF103515">
    <property type="entry name" value="Autotransporter"/>
    <property type="match status" value="1"/>
</dbReference>
<dbReference type="Proteomes" id="UP000463975">
    <property type="component" value="Chromosome"/>
</dbReference>
<dbReference type="PROSITE" id="PS51208">
    <property type="entry name" value="AUTOTRANSPORTER"/>
    <property type="match status" value="1"/>
</dbReference>
<sequence length="253" mass="27682">MTSLHSRFHYGVDAPISDSDWRVGGLVSYGRSMFNVKGDSSSGNSNNISVGVYTGTHWNNLFLRMGADYSWNLMTTNRRLNVGGYGSHLHGNYNGGTAQVFGELAYRFHLDRYSQIEPFANVAYVNLHTNHFRETGGFGGLEGHGTNTGVTFTTFGLRAATKVMVGDTIVTPYAMVAYRHAFGGLRSRFKNNFIEGGGTMDIRGVALSEDAAVMDIGFRAKLADQIDVGLAYIGQYGNRSNDSGAKADIRFHF</sequence>
<feature type="domain" description="Autotransporter" evidence="1">
    <location>
        <begin position="1"/>
        <end position="253"/>
    </location>
</feature>
<evidence type="ECO:0000313" key="3">
    <source>
        <dbReference type="Proteomes" id="UP000463975"/>
    </source>
</evidence>
<name>A0A6P1NFV5_9PROT</name>
<dbReference type="NCBIfam" id="TIGR01414">
    <property type="entry name" value="autotrans_barl"/>
    <property type="match status" value="1"/>
</dbReference>
<dbReference type="InterPro" id="IPR005546">
    <property type="entry name" value="Autotransporte_beta"/>
</dbReference>
<protein>
    <submittedName>
        <fullName evidence="2">Autotransporter domain-containing protein</fullName>
    </submittedName>
</protein>
<evidence type="ECO:0000259" key="1">
    <source>
        <dbReference type="PROSITE" id="PS51208"/>
    </source>
</evidence>
<organism evidence="2 3">
    <name type="scientific">Aristophania vespae</name>
    <dbReference type="NCBI Taxonomy" id="2697033"/>
    <lineage>
        <taxon>Bacteria</taxon>
        <taxon>Pseudomonadati</taxon>
        <taxon>Pseudomonadota</taxon>
        <taxon>Alphaproteobacteria</taxon>
        <taxon>Acetobacterales</taxon>
        <taxon>Acetobacteraceae</taxon>
        <taxon>Aristophania</taxon>
    </lineage>
</organism>
<keyword evidence="3" id="KW-1185">Reference proteome</keyword>
<dbReference type="Gene3D" id="2.40.128.130">
    <property type="entry name" value="Autotransporter beta-domain"/>
    <property type="match status" value="1"/>
</dbReference>
<dbReference type="GO" id="GO:0019867">
    <property type="term" value="C:outer membrane"/>
    <property type="evidence" value="ECO:0007669"/>
    <property type="project" value="InterPro"/>
</dbReference>
<accession>A0A6P1NFV5</accession>
<dbReference type="SMART" id="SM00869">
    <property type="entry name" value="Autotransporter"/>
    <property type="match status" value="1"/>
</dbReference>
<evidence type="ECO:0000313" key="2">
    <source>
        <dbReference type="EMBL" id="QHI96318.1"/>
    </source>
</evidence>
<dbReference type="Pfam" id="PF03797">
    <property type="entry name" value="Autotransporter"/>
    <property type="match status" value="1"/>
</dbReference>
<dbReference type="EMBL" id="CP047652">
    <property type="protein sequence ID" value="QHI96318.1"/>
    <property type="molecule type" value="Genomic_DNA"/>
</dbReference>
<dbReference type="AlphaFoldDB" id="A0A6P1NFV5"/>
<dbReference type="KEGG" id="bomb:GT348_00640"/>
<dbReference type="InterPro" id="IPR036709">
    <property type="entry name" value="Autotransporte_beta_dom_sf"/>
</dbReference>
<proteinExistence type="predicted"/>
<gene>
    <name evidence="2" type="ORF">GT348_00640</name>
</gene>
<dbReference type="InterPro" id="IPR006315">
    <property type="entry name" value="OM_autotransptr_brl_dom"/>
</dbReference>
<reference evidence="2 3" key="1">
    <citation type="submission" date="2020-01" db="EMBL/GenBank/DDBJ databases">
        <title>Genome sequencing of strain KACC 21507.</title>
        <authorList>
            <person name="Heo J."/>
            <person name="Kim S.-J."/>
            <person name="Kim J.-S."/>
            <person name="Hong S.-B."/>
            <person name="Kwon S.-W."/>
        </authorList>
    </citation>
    <scope>NUCLEOTIDE SEQUENCE [LARGE SCALE GENOMIC DNA]</scope>
    <source>
        <strain evidence="2 3">KACC 21507</strain>
    </source>
</reference>